<organism evidence="10 11">
    <name type="scientific">Pseudomonas eucalypticola</name>
    <dbReference type="NCBI Taxonomy" id="2599595"/>
    <lineage>
        <taxon>Bacteria</taxon>
        <taxon>Pseudomonadati</taxon>
        <taxon>Pseudomonadota</taxon>
        <taxon>Gammaproteobacteria</taxon>
        <taxon>Pseudomonadales</taxon>
        <taxon>Pseudomonadaceae</taxon>
        <taxon>Pseudomonas</taxon>
    </lineage>
</organism>
<comment type="subcellular location">
    <subcellularLocation>
        <location evidence="1">Cell membrane</location>
        <topology evidence="1">Multi-pass membrane protein</topology>
    </subcellularLocation>
</comment>
<feature type="chain" id="PRO_5028845788" evidence="9">
    <location>
        <begin position="27"/>
        <end position="328"/>
    </location>
</feature>
<feature type="signal peptide" evidence="9">
    <location>
        <begin position="1"/>
        <end position="26"/>
    </location>
</feature>
<dbReference type="InterPro" id="IPR037294">
    <property type="entry name" value="ABC_BtuC-like"/>
</dbReference>
<reference evidence="10 11" key="1">
    <citation type="submission" date="2020-06" db="EMBL/GenBank/DDBJ databases">
        <title>Pseudomonas eucalypticola sp. nov., an endophyte of Eucalyptus dunnii leaves with biocontrol ability of eucalyptus leaf blight.</title>
        <authorList>
            <person name="Liu Y."/>
            <person name="Song Z."/>
            <person name="Zeng H."/>
            <person name="Lu M."/>
            <person name="Wang X."/>
            <person name="Lian X."/>
            <person name="Zhang Q."/>
        </authorList>
    </citation>
    <scope>NUCLEOTIDE SEQUENCE [LARGE SCALE GENOMIC DNA]</scope>
    <source>
        <strain evidence="10 11">NP-1</strain>
    </source>
</reference>
<dbReference type="CDD" id="cd06550">
    <property type="entry name" value="TM_ABC_iron-siderophores_like"/>
    <property type="match status" value="1"/>
</dbReference>
<comment type="similarity">
    <text evidence="2">Belongs to the binding-protein-dependent transport system permease family. FecCD subfamily.</text>
</comment>
<accession>A0A7D5H6H1</accession>
<dbReference type="InterPro" id="IPR000522">
    <property type="entry name" value="ABC_transptr_permease_BtuC"/>
</dbReference>
<dbReference type="Gene3D" id="1.10.3470.10">
    <property type="entry name" value="ABC transporter involved in vitamin B12 uptake, BtuC"/>
    <property type="match status" value="1"/>
</dbReference>
<evidence type="ECO:0000256" key="5">
    <source>
        <dbReference type="ARBA" id="ARBA00022692"/>
    </source>
</evidence>
<evidence type="ECO:0000313" key="11">
    <source>
        <dbReference type="Proteomes" id="UP000509568"/>
    </source>
</evidence>
<sequence>MSFPLRLMITALALLAAILASLQVGAHFAPLSQVLDALSGQCTSADCTIITDARLPRTLAGLLAGTALGVAGALMQTLTRNPLADPGILGINAGASFALVVGMSWLGVNGPDQYVVCAVVGALLANLLVTLSGFTGGGRISPMRLTLMGVALTAVLEGISSGITLLNPLVFDQVRYWQAGSLDVRNLELIKAAAWPISLGVVLALALNRSLDSLGMGLDMAAALGTRVLRTQLLGLLAITLLCGSATAAVGPIAFVGLMMPHLARWLAGPGHGRQLPFVLLLTPALLLFADSLGRVIAVSEMRVSVMTAFIGAPVLILLARRQRLGGQ</sequence>
<evidence type="ECO:0000256" key="7">
    <source>
        <dbReference type="ARBA" id="ARBA00023136"/>
    </source>
</evidence>
<proteinExistence type="inferred from homology"/>
<gene>
    <name evidence="10" type="primary">fepD</name>
    <name evidence="10" type="ORF">HWQ56_15885</name>
</gene>
<evidence type="ECO:0000256" key="8">
    <source>
        <dbReference type="SAM" id="Phobius"/>
    </source>
</evidence>
<keyword evidence="11" id="KW-1185">Reference proteome</keyword>
<feature type="transmembrane region" description="Helical" evidence="8">
    <location>
        <begin position="146"/>
        <end position="169"/>
    </location>
</feature>
<keyword evidence="3" id="KW-0813">Transport</keyword>
<evidence type="ECO:0000256" key="6">
    <source>
        <dbReference type="ARBA" id="ARBA00022989"/>
    </source>
</evidence>
<keyword evidence="7 8" id="KW-0472">Membrane</keyword>
<dbReference type="PANTHER" id="PTHR30472:SF1">
    <property type="entry name" value="FE(3+) DICITRATE TRANSPORT SYSTEM PERMEASE PROTEIN FECC-RELATED"/>
    <property type="match status" value="1"/>
</dbReference>
<keyword evidence="6 8" id="KW-1133">Transmembrane helix</keyword>
<feature type="transmembrane region" description="Helical" evidence="8">
    <location>
        <begin position="87"/>
        <end position="107"/>
    </location>
</feature>
<evidence type="ECO:0000256" key="3">
    <source>
        <dbReference type="ARBA" id="ARBA00022448"/>
    </source>
</evidence>
<dbReference type="GO" id="GO:0022857">
    <property type="term" value="F:transmembrane transporter activity"/>
    <property type="evidence" value="ECO:0007669"/>
    <property type="project" value="InterPro"/>
</dbReference>
<evidence type="ECO:0000256" key="2">
    <source>
        <dbReference type="ARBA" id="ARBA00007935"/>
    </source>
</evidence>
<dbReference type="GO" id="GO:0033214">
    <property type="term" value="P:siderophore-iron import into cell"/>
    <property type="evidence" value="ECO:0007669"/>
    <property type="project" value="TreeGrafter"/>
</dbReference>
<feature type="transmembrane region" description="Helical" evidence="8">
    <location>
        <begin position="278"/>
        <end position="297"/>
    </location>
</feature>
<keyword evidence="5 8" id="KW-0812">Transmembrane</keyword>
<dbReference type="PANTHER" id="PTHR30472">
    <property type="entry name" value="FERRIC ENTEROBACTIN TRANSPORT SYSTEM PERMEASE PROTEIN"/>
    <property type="match status" value="1"/>
</dbReference>
<dbReference type="GO" id="GO:0005886">
    <property type="term" value="C:plasma membrane"/>
    <property type="evidence" value="ECO:0007669"/>
    <property type="project" value="UniProtKB-SubCell"/>
</dbReference>
<dbReference type="EMBL" id="CP056030">
    <property type="protein sequence ID" value="QKZ05189.1"/>
    <property type="molecule type" value="Genomic_DNA"/>
</dbReference>
<feature type="transmembrane region" description="Helical" evidence="8">
    <location>
        <begin position="113"/>
        <end position="134"/>
    </location>
</feature>
<evidence type="ECO:0000256" key="1">
    <source>
        <dbReference type="ARBA" id="ARBA00004651"/>
    </source>
</evidence>
<dbReference type="NCBIfam" id="NF007760">
    <property type="entry name" value="PRK10441.1"/>
    <property type="match status" value="1"/>
</dbReference>
<dbReference type="SUPFAM" id="SSF81345">
    <property type="entry name" value="ABC transporter involved in vitamin B12 uptake, BtuC"/>
    <property type="match status" value="1"/>
</dbReference>
<dbReference type="KEGG" id="pez:HWQ56_15885"/>
<feature type="transmembrane region" description="Helical" evidence="8">
    <location>
        <begin position="233"/>
        <end position="258"/>
    </location>
</feature>
<evidence type="ECO:0000256" key="4">
    <source>
        <dbReference type="ARBA" id="ARBA00022475"/>
    </source>
</evidence>
<name>A0A7D5H6H1_9PSED</name>
<dbReference type="FunFam" id="1.10.3470.10:FF:000001">
    <property type="entry name" value="Vitamin B12 ABC transporter permease BtuC"/>
    <property type="match status" value="1"/>
</dbReference>
<dbReference type="Proteomes" id="UP000509568">
    <property type="component" value="Chromosome"/>
</dbReference>
<evidence type="ECO:0000256" key="9">
    <source>
        <dbReference type="SAM" id="SignalP"/>
    </source>
</evidence>
<evidence type="ECO:0000313" key="10">
    <source>
        <dbReference type="EMBL" id="QKZ05189.1"/>
    </source>
</evidence>
<protein>
    <submittedName>
        <fullName evidence="10">Fe(3+)-siderophore ABC transporter permease</fullName>
    </submittedName>
</protein>
<keyword evidence="4" id="KW-1003">Cell membrane</keyword>
<dbReference type="RefSeq" id="WP_176571110.1">
    <property type="nucleotide sequence ID" value="NZ_CP056030.1"/>
</dbReference>
<dbReference type="AlphaFoldDB" id="A0A7D5H6H1"/>
<dbReference type="Pfam" id="PF01032">
    <property type="entry name" value="FecCD"/>
    <property type="match status" value="1"/>
</dbReference>
<keyword evidence="9" id="KW-0732">Signal</keyword>